<accession>A0ABD1TP52</accession>
<protein>
    <submittedName>
        <fullName evidence="2">Ubinuclein-1-like</fullName>
    </submittedName>
</protein>
<evidence type="ECO:0000313" key="2">
    <source>
        <dbReference type="EMBL" id="KAL2514510.1"/>
    </source>
</evidence>
<sequence>MVEGGGGLELGPGSKPTTSYESVGGRQWFIVELRPGETTIVLWKKLLKDTRSGPLVQVPSSEAHNTVPALAPPPAPPYGAASLKQSVENGAKDSQAQPGSNRLSNVIERIENK</sequence>
<feature type="compositionally biased region" description="Gly residues" evidence="1">
    <location>
        <begin position="1"/>
        <end position="10"/>
    </location>
</feature>
<organism evidence="2 3">
    <name type="scientific">Forsythia ovata</name>
    <dbReference type="NCBI Taxonomy" id="205694"/>
    <lineage>
        <taxon>Eukaryota</taxon>
        <taxon>Viridiplantae</taxon>
        <taxon>Streptophyta</taxon>
        <taxon>Embryophyta</taxon>
        <taxon>Tracheophyta</taxon>
        <taxon>Spermatophyta</taxon>
        <taxon>Magnoliopsida</taxon>
        <taxon>eudicotyledons</taxon>
        <taxon>Gunneridae</taxon>
        <taxon>Pentapetalae</taxon>
        <taxon>asterids</taxon>
        <taxon>lamiids</taxon>
        <taxon>Lamiales</taxon>
        <taxon>Oleaceae</taxon>
        <taxon>Forsythieae</taxon>
        <taxon>Forsythia</taxon>
    </lineage>
</organism>
<dbReference type="Proteomes" id="UP001604277">
    <property type="component" value="Unassembled WGS sequence"/>
</dbReference>
<feature type="region of interest" description="Disordered" evidence="1">
    <location>
        <begin position="58"/>
        <end position="113"/>
    </location>
</feature>
<dbReference type="EMBL" id="JBFOLJ010000008">
    <property type="protein sequence ID" value="KAL2514510.1"/>
    <property type="molecule type" value="Genomic_DNA"/>
</dbReference>
<evidence type="ECO:0000256" key="1">
    <source>
        <dbReference type="SAM" id="MobiDB-lite"/>
    </source>
</evidence>
<name>A0ABD1TP52_9LAMI</name>
<evidence type="ECO:0000313" key="3">
    <source>
        <dbReference type="Proteomes" id="UP001604277"/>
    </source>
</evidence>
<dbReference type="AlphaFoldDB" id="A0ABD1TP52"/>
<feature type="region of interest" description="Disordered" evidence="1">
    <location>
        <begin position="1"/>
        <end position="22"/>
    </location>
</feature>
<proteinExistence type="predicted"/>
<feature type="compositionally biased region" description="Polar residues" evidence="1">
    <location>
        <begin position="83"/>
        <end position="104"/>
    </location>
</feature>
<reference evidence="3" key="1">
    <citation type="submission" date="2024-07" db="EMBL/GenBank/DDBJ databases">
        <title>Two chromosome-level genome assemblies of Korean endemic species Abeliophyllum distichum and Forsythia ovata (Oleaceae).</title>
        <authorList>
            <person name="Jang H."/>
        </authorList>
    </citation>
    <scope>NUCLEOTIDE SEQUENCE [LARGE SCALE GENOMIC DNA]</scope>
</reference>
<comment type="caution">
    <text evidence="2">The sequence shown here is derived from an EMBL/GenBank/DDBJ whole genome shotgun (WGS) entry which is preliminary data.</text>
</comment>
<keyword evidence="3" id="KW-1185">Reference proteome</keyword>
<gene>
    <name evidence="2" type="ORF">Fot_28481</name>
</gene>